<comment type="similarity">
    <text evidence="2">Belongs to the class-II pyridoxal-phosphate-dependent aminotransferase family. Histidinol-phosphate aminotransferase subfamily.</text>
</comment>
<dbReference type="AlphaFoldDB" id="I3ZKR8"/>
<dbReference type="InterPro" id="IPR004839">
    <property type="entry name" value="Aminotransferase_I/II_large"/>
</dbReference>
<evidence type="ECO:0000256" key="5">
    <source>
        <dbReference type="ARBA" id="ARBA00022605"/>
    </source>
</evidence>
<gene>
    <name evidence="11" type="ordered locus">Terro_3622</name>
</gene>
<dbReference type="InterPro" id="IPR015422">
    <property type="entry name" value="PyrdxlP-dep_Trfase_small"/>
</dbReference>
<proteinExistence type="inferred from homology"/>
<dbReference type="Gene3D" id="3.40.640.10">
    <property type="entry name" value="Type I PLP-dependent aspartate aminotransferase-like (Major domain)"/>
    <property type="match status" value="1"/>
</dbReference>
<dbReference type="KEGG" id="trs:Terro_3622"/>
<dbReference type="GO" id="GO:0030170">
    <property type="term" value="F:pyridoxal phosphate binding"/>
    <property type="evidence" value="ECO:0007669"/>
    <property type="project" value="InterPro"/>
</dbReference>
<keyword evidence="6 11" id="KW-0808">Transferase</keyword>
<dbReference type="EMBL" id="CP003379">
    <property type="protein sequence ID" value="AFL89836.1"/>
    <property type="molecule type" value="Genomic_DNA"/>
</dbReference>
<dbReference type="OrthoDB" id="9813612at2"/>
<dbReference type="GO" id="GO:0000105">
    <property type="term" value="P:L-histidine biosynthetic process"/>
    <property type="evidence" value="ECO:0007669"/>
    <property type="project" value="UniProtKB-KW"/>
</dbReference>
<dbReference type="Pfam" id="PF00155">
    <property type="entry name" value="Aminotran_1_2"/>
    <property type="match status" value="1"/>
</dbReference>
<evidence type="ECO:0000256" key="7">
    <source>
        <dbReference type="ARBA" id="ARBA00022898"/>
    </source>
</evidence>
<evidence type="ECO:0000259" key="10">
    <source>
        <dbReference type="Pfam" id="PF00155"/>
    </source>
</evidence>
<dbReference type="eggNOG" id="COG0079">
    <property type="taxonomic scope" value="Bacteria"/>
</dbReference>
<evidence type="ECO:0000256" key="4">
    <source>
        <dbReference type="ARBA" id="ARBA00022576"/>
    </source>
</evidence>
<feature type="domain" description="Aminotransferase class I/classII large" evidence="10">
    <location>
        <begin position="43"/>
        <end position="359"/>
    </location>
</feature>
<dbReference type="EC" id="2.6.1.9" evidence="3"/>
<evidence type="ECO:0000256" key="8">
    <source>
        <dbReference type="ARBA" id="ARBA00023102"/>
    </source>
</evidence>
<dbReference type="Proteomes" id="UP000006056">
    <property type="component" value="Chromosome"/>
</dbReference>
<dbReference type="PATRIC" id="fig|926566.3.peg.3570"/>
<dbReference type="SUPFAM" id="SSF53383">
    <property type="entry name" value="PLP-dependent transferases"/>
    <property type="match status" value="1"/>
</dbReference>
<evidence type="ECO:0000256" key="9">
    <source>
        <dbReference type="ARBA" id="ARBA00047481"/>
    </source>
</evidence>
<dbReference type="InterPro" id="IPR050106">
    <property type="entry name" value="HistidinolP_aminotransfase"/>
</dbReference>
<keyword evidence="12" id="KW-1185">Reference proteome</keyword>
<comment type="catalytic activity">
    <reaction evidence="9">
        <text>L-histidinol phosphate + 2-oxoglutarate = 3-(imidazol-4-yl)-2-oxopropyl phosphate + L-glutamate</text>
        <dbReference type="Rhea" id="RHEA:23744"/>
        <dbReference type="ChEBI" id="CHEBI:16810"/>
        <dbReference type="ChEBI" id="CHEBI:29985"/>
        <dbReference type="ChEBI" id="CHEBI:57766"/>
        <dbReference type="ChEBI" id="CHEBI:57980"/>
        <dbReference type="EC" id="2.6.1.9"/>
    </reaction>
</comment>
<reference evidence="11 12" key="1">
    <citation type="submission" date="2012-06" db="EMBL/GenBank/DDBJ databases">
        <title>Complete genome of Terriglobus roseus DSM 18391.</title>
        <authorList>
            <consortium name="US DOE Joint Genome Institute (JGI-PGF)"/>
            <person name="Lucas S."/>
            <person name="Copeland A."/>
            <person name="Lapidus A."/>
            <person name="Glavina del Rio T."/>
            <person name="Dalin E."/>
            <person name="Tice H."/>
            <person name="Bruce D."/>
            <person name="Goodwin L."/>
            <person name="Pitluck S."/>
            <person name="Peters L."/>
            <person name="Mikhailova N."/>
            <person name="Munk A.C.C."/>
            <person name="Kyrpides N."/>
            <person name="Mavromatis K."/>
            <person name="Ivanova N."/>
            <person name="Brettin T."/>
            <person name="Detter J.C."/>
            <person name="Han C."/>
            <person name="Larimer F."/>
            <person name="Land M."/>
            <person name="Hauser L."/>
            <person name="Markowitz V."/>
            <person name="Cheng J.-F."/>
            <person name="Hugenholtz P."/>
            <person name="Woyke T."/>
            <person name="Wu D."/>
            <person name="Brambilla E."/>
            <person name="Klenk H.-P."/>
            <person name="Eisen J.A."/>
        </authorList>
    </citation>
    <scope>NUCLEOTIDE SEQUENCE [LARGE SCALE GENOMIC DNA]</scope>
    <source>
        <strain evidence="12">DSM 18391 / NRRL B-41598 / KBS 63</strain>
    </source>
</reference>
<dbReference type="GO" id="GO:0004400">
    <property type="term" value="F:histidinol-phosphate transaminase activity"/>
    <property type="evidence" value="ECO:0007669"/>
    <property type="project" value="UniProtKB-EC"/>
</dbReference>
<dbReference type="PANTHER" id="PTHR43643:SF6">
    <property type="entry name" value="HISTIDINOL-PHOSPHATE AMINOTRANSFERASE"/>
    <property type="match status" value="1"/>
</dbReference>
<dbReference type="STRING" id="926566.Terro_3622"/>
<dbReference type="HOGENOM" id="CLU_017584_3_3_0"/>
<keyword evidence="7" id="KW-0663">Pyridoxal phosphate</keyword>
<dbReference type="PANTHER" id="PTHR43643">
    <property type="entry name" value="HISTIDINOL-PHOSPHATE AMINOTRANSFERASE 2"/>
    <property type="match status" value="1"/>
</dbReference>
<protein>
    <recommendedName>
        <fullName evidence="3">histidinol-phosphate transaminase</fullName>
        <ecNumber evidence="3">2.6.1.9</ecNumber>
    </recommendedName>
</protein>
<dbReference type="Gene3D" id="3.90.1150.10">
    <property type="entry name" value="Aspartate Aminotransferase, domain 1"/>
    <property type="match status" value="1"/>
</dbReference>
<dbReference type="CDD" id="cd00609">
    <property type="entry name" value="AAT_like"/>
    <property type="match status" value="1"/>
</dbReference>
<accession>I3ZKR8</accession>
<evidence type="ECO:0000256" key="6">
    <source>
        <dbReference type="ARBA" id="ARBA00022679"/>
    </source>
</evidence>
<evidence type="ECO:0000256" key="2">
    <source>
        <dbReference type="ARBA" id="ARBA00007970"/>
    </source>
</evidence>
<comment type="pathway">
    <text evidence="1">Amino-acid biosynthesis; L-histidine biosynthesis; L-histidine from 5-phospho-alpha-D-ribose 1-diphosphate: step 7/9.</text>
</comment>
<evidence type="ECO:0000313" key="11">
    <source>
        <dbReference type="EMBL" id="AFL89836.1"/>
    </source>
</evidence>
<name>I3ZKR8_TERRK</name>
<organism evidence="11 12">
    <name type="scientific">Terriglobus roseus (strain DSM 18391 / NRRL B-41598 / KBS 63)</name>
    <dbReference type="NCBI Taxonomy" id="926566"/>
    <lineage>
        <taxon>Bacteria</taxon>
        <taxon>Pseudomonadati</taxon>
        <taxon>Acidobacteriota</taxon>
        <taxon>Terriglobia</taxon>
        <taxon>Terriglobales</taxon>
        <taxon>Acidobacteriaceae</taxon>
        <taxon>Terriglobus</taxon>
    </lineage>
</organism>
<dbReference type="InterPro" id="IPR015421">
    <property type="entry name" value="PyrdxlP-dep_Trfase_major"/>
</dbReference>
<evidence type="ECO:0000256" key="1">
    <source>
        <dbReference type="ARBA" id="ARBA00005011"/>
    </source>
</evidence>
<evidence type="ECO:0000313" key="12">
    <source>
        <dbReference type="Proteomes" id="UP000006056"/>
    </source>
</evidence>
<keyword evidence="5" id="KW-0028">Amino-acid biosynthesis</keyword>
<evidence type="ECO:0000256" key="3">
    <source>
        <dbReference type="ARBA" id="ARBA00012748"/>
    </source>
</evidence>
<dbReference type="RefSeq" id="WP_014787097.1">
    <property type="nucleotide sequence ID" value="NC_018014.1"/>
</dbReference>
<keyword evidence="8" id="KW-0368">Histidine biosynthesis</keyword>
<dbReference type="InterPro" id="IPR015424">
    <property type="entry name" value="PyrdxlP-dep_Trfase"/>
</dbReference>
<sequence>MSTEAVTEPGAPRLASETWVDIQPRRAILAMPEYHPPLAGRNGLRLDFNENTHAPSPRVREALGRITLEGFTIYPERGPVEAVVAQHLGLKPEQVLLTNAVDEAIHIVCFTFLEEGDECLFAVPSFFMYDVNAMGMGAKLVRVQADDTLAFPYERMLAAITPKTKLIILTTPNNPTGAITTREQIHNIAKAAPHAVILVDEAYFHFQGDTVMGDLVEGADAPQNILVARTFSKAYGLANLRVGLLAGPVSLLNHLRKASSPYNVNGVALAAVEACIGDTEYIDWYVQQMHEGRARIEKALDNMKVPRWPSHANFVLMHIGPRHKQFVNEMRTRNILVRDRSADPGLDGCVRLTVGLPDQVSMGIQALRDALAGINWQPAEVIKPETEPKETPEYE</sequence>
<keyword evidence="4 11" id="KW-0032">Aminotransferase</keyword>